<dbReference type="FunCoup" id="A0A7M7J6F9">
    <property type="interactions" value="77"/>
</dbReference>
<dbReference type="EnsemblMetazoa" id="XM_022791777">
    <property type="protein sequence ID" value="XP_022647512"/>
    <property type="gene ID" value="LOC111244549"/>
</dbReference>
<feature type="compositionally biased region" description="Basic and acidic residues" evidence="4">
    <location>
        <begin position="1044"/>
        <end position="1053"/>
    </location>
</feature>
<dbReference type="InterPro" id="IPR056707">
    <property type="entry name" value="DUF7805"/>
</dbReference>
<feature type="disulfide bond" evidence="3">
    <location>
        <begin position="36"/>
        <end position="48"/>
    </location>
</feature>
<evidence type="ECO:0000256" key="1">
    <source>
        <dbReference type="ARBA" id="ARBA00023157"/>
    </source>
</evidence>
<dbReference type="RefSeq" id="XP_022647512.1">
    <property type="nucleotide sequence ID" value="XM_022791777.1"/>
</dbReference>
<evidence type="ECO:0000256" key="2">
    <source>
        <dbReference type="PROSITE-ProRule" id="PRU00059"/>
    </source>
</evidence>
<keyword evidence="5" id="KW-0812">Transmembrane</keyword>
<proteinExistence type="predicted"/>
<organism evidence="8 9">
    <name type="scientific">Varroa destructor</name>
    <name type="common">Honeybee mite</name>
    <dbReference type="NCBI Taxonomy" id="109461"/>
    <lineage>
        <taxon>Eukaryota</taxon>
        <taxon>Metazoa</taxon>
        <taxon>Ecdysozoa</taxon>
        <taxon>Arthropoda</taxon>
        <taxon>Chelicerata</taxon>
        <taxon>Arachnida</taxon>
        <taxon>Acari</taxon>
        <taxon>Parasitiformes</taxon>
        <taxon>Mesostigmata</taxon>
        <taxon>Gamasina</taxon>
        <taxon>Dermanyssoidea</taxon>
        <taxon>Varroidae</taxon>
        <taxon>Varroa</taxon>
    </lineage>
</organism>
<evidence type="ECO:0000256" key="4">
    <source>
        <dbReference type="SAM" id="MobiDB-lite"/>
    </source>
</evidence>
<sequence>MAQSQDFRFGLALPSVWMLLVGLVLIRPLVVQAAQCSLAEIQCDNGRCVSSNKFCDGSDDCGDGSDEPLSCTNCNRTYYGNVSNKYTLRITEPFQRHLSFVCRINFVAAGDQFGDLVEITFLNFQVGYYHQQGNSSSSCLQGSMVLDEDMSNAHSARRWKRRHVVLPHPGPYDSLNNHDNPQALLQPHHHHHASEGSTDNDQIPEAAPQFNSHIVRFGSFCGNLVGRSPVFYSIGRNVSLTVTFPSLASSMSGVFMTYRFLRRNYLSSHYLKVEHPNAYYGELVPGSYCDRMFNNCSKRQCKIRTPGFPGFYLRNITCNYYIRENHNLRSSDLIPQIHLSQRNEYKVRIYSGVVPSATVAGFTPGTLTTDCAAGDVVRVFDGNLNETSERIVLQEFCGSGSLPSIVSSGPVITVQLVSAAHQQLVETHMELDVSVKFVSRNELRLTDGQCKFIIESGDRRAGEIYAPKHTLPAGTICTYLFKGRSHNDKLWIYFTSYYAPDRQPWIPEEKCDTSKLEMFDGPGNYSTSIGTFCEKSSPKVCSHAHDFAYFIPQRPCKRDRESYLSSGSDFTLAYTTFKSSELTTSGLPTWSARYEFIDNTMFGAPVGNAISEQAACEGCDDRPSCDREFYSIDRASQMSTRPKGIQRGRFASPKNVFYFGRGGTADLSCTTTFHGTANELVRIRVERLSLKTETRCSTQFDKNQARYVCTHRTQINSAYNRRRSAEIKVVETWKGLQIPVGCVCSTNTSLPFELSSVGSSVSVTFSVSGMTPTEDFTEFYFDASFEFLPTTDCGNSEVLQGNVGSAYLAGGAGQPANMNMPMHIRSNTYKPQFQRCRWLIEARPRKYLYIKVNGGREQSDCPTEDRLLVYSGDQFQHVSQVCASTVQGAHTAESEEDALQEQPQVDLFSPRWDEEENSDRQSPSSIESTHPERILLETLCSGTAETPFQVHWIEVTRPYARTVEGQSERNCLHECPELGACIDPILWCDGVPHCPAGGDEREEFCRRFPFLTVGLVIGLALATIMAVTGALVVRKLCTFDSDKHIAKSPHSPDRSSSTNGSAVRGGSNVNGSAGGQQPVDVLMNTLPPLPERQCSLPGNHGSGTIKDAHDITALPDELALDTGVEVGMTVGVGVGMGGAPGVQHLGAGLMPVPGMNRGMPVPMSMNPYGYLGRDSMVALNPTGGYHTHTYRQHQQHPQIVLIQEQPHC</sequence>
<dbReference type="PRINTS" id="PR00261">
    <property type="entry name" value="LDLRECEPTOR"/>
</dbReference>
<dbReference type="PANTHER" id="PTHR47537:SF3">
    <property type="entry name" value="CUB DOMAIN-CONTAINING PROTEIN"/>
    <property type="match status" value="1"/>
</dbReference>
<dbReference type="InParanoid" id="A0A7M7J6F9"/>
<dbReference type="InterPro" id="IPR000859">
    <property type="entry name" value="CUB_dom"/>
</dbReference>
<dbReference type="CDD" id="cd00112">
    <property type="entry name" value="LDLa"/>
    <property type="match status" value="1"/>
</dbReference>
<dbReference type="Pfam" id="PF00057">
    <property type="entry name" value="Ldl_recept_a"/>
    <property type="match status" value="1"/>
</dbReference>
<dbReference type="InterPro" id="IPR053207">
    <property type="entry name" value="Non-NMDA_GluR_Accessory"/>
</dbReference>
<feature type="compositionally biased region" description="Polar residues" evidence="4">
    <location>
        <begin position="1054"/>
        <end position="1071"/>
    </location>
</feature>
<reference evidence="8" key="1">
    <citation type="submission" date="2021-01" db="UniProtKB">
        <authorList>
            <consortium name="EnsemblMetazoa"/>
        </authorList>
    </citation>
    <scope>IDENTIFICATION</scope>
</reference>
<feature type="domain" description="CUB" evidence="7">
    <location>
        <begin position="289"/>
        <end position="440"/>
    </location>
</feature>
<feature type="transmembrane region" description="Helical" evidence="5">
    <location>
        <begin position="1010"/>
        <end position="1033"/>
    </location>
</feature>
<evidence type="ECO:0000256" key="3">
    <source>
        <dbReference type="PROSITE-ProRule" id="PRU00124"/>
    </source>
</evidence>
<feature type="chain" id="PRO_5029861552" description="CUB domain-containing protein" evidence="6">
    <location>
        <begin position="34"/>
        <end position="1208"/>
    </location>
</feature>
<feature type="region of interest" description="Disordered" evidence="4">
    <location>
        <begin position="892"/>
        <end position="928"/>
    </location>
</feature>
<dbReference type="GeneID" id="111244549"/>
<dbReference type="InterPro" id="IPR023415">
    <property type="entry name" value="LDLR_class-A_CS"/>
</dbReference>
<dbReference type="InterPro" id="IPR002172">
    <property type="entry name" value="LDrepeatLR_classA_rpt"/>
</dbReference>
<keyword evidence="1 3" id="KW-1015">Disulfide bond</keyword>
<keyword evidence="9" id="KW-1185">Reference proteome</keyword>
<protein>
    <recommendedName>
        <fullName evidence="7">CUB domain-containing protein</fullName>
    </recommendedName>
</protein>
<keyword evidence="5" id="KW-0472">Membrane</keyword>
<name>A0A7M7J6F9_VARDE</name>
<feature type="disulfide bond" evidence="2">
    <location>
        <begin position="450"/>
        <end position="477"/>
    </location>
</feature>
<evidence type="ECO:0000256" key="6">
    <source>
        <dbReference type="SAM" id="SignalP"/>
    </source>
</evidence>
<dbReference type="Gene3D" id="2.40.128.620">
    <property type="match status" value="1"/>
</dbReference>
<keyword evidence="5" id="KW-1133">Transmembrane helix</keyword>
<feature type="region of interest" description="Disordered" evidence="4">
    <location>
        <begin position="1044"/>
        <end position="1102"/>
    </location>
</feature>
<comment type="caution">
    <text evidence="3">Lacks conserved residue(s) required for the propagation of feature annotation.</text>
</comment>
<dbReference type="Gene3D" id="2.60.120.290">
    <property type="entry name" value="Spermadhesin, CUB domain"/>
    <property type="match status" value="2"/>
</dbReference>
<accession>A0A7M7J6F9</accession>
<dbReference type="KEGG" id="vde:111244549"/>
<feature type="signal peptide" evidence="6">
    <location>
        <begin position="1"/>
        <end position="33"/>
    </location>
</feature>
<dbReference type="SUPFAM" id="SSF49854">
    <property type="entry name" value="Spermadhesin, CUB domain"/>
    <property type="match status" value="2"/>
</dbReference>
<dbReference type="PROSITE" id="PS50068">
    <property type="entry name" value="LDLRA_2"/>
    <property type="match status" value="1"/>
</dbReference>
<evidence type="ECO:0000256" key="5">
    <source>
        <dbReference type="SAM" id="Phobius"/>
    </source>
</evidence>
<dbReference type="InterPro" id="IPR035914">
    <property type="entry name" value="Sperma_CUB_dom_sf"/>
</dbReference>
<dbReference type="InterPro" id="IPR036055">
    <property type="entry name" value="LDL_receptor-like_sf"/>
</dbReference>
<dbReference type="Pfam" id="PF25090">
    <property type="entry name" value="DUF7805"/>
    <property type="match status" value="1"/>
</dbReference>
<evidence type="ECO:0000313" key="8">
    <source>
        <dbReference type="EnsemblMetazoa" id="XP_022647512"/>
    </source>
</evidence>
<dbReference type="OrthoDB" id="10037824at2759"/>
<evidence type="ECO:0000259" key="7">
    <source>
        <dbReference type="PROSITE" id="PS01180"/>
    </source>
</evidence>
<dbReference type="Gene3D" id="4.10.400.10">
    <property type="entry name" value="Low-density Lipoprotein Receptor"/>
    <property type="match status" value="1"/>
</dbReference>
<dbReference type="PROSITE" id="PS01180">
    <property type="entry name" value="CUB"/>
    <property type="match status" value="2"/>
</dbReference>
<keyword evidence="6" id="KW-0732">Signal</keyword>
<evidence type="ECO:0000313" key="9">
    <source>
        <dbReference type="Proteomes" id="UP000594260"/>
    </source>
</evidence>
<dbReference type="PROSITE" id="PS01209">
    <property type="entry name" value="LDLRA_1"/>
    <property type="match status" value="1"/>
</dbReference>
<feature type="domain" description="CUB" evidence="7">
    <location>
        <begin position="450"/>
        <end position="597"/>
    </location>
</feature>
<feature type="disulfide bond" evidence="3">
    <location>
        <begin position="43"/>
        <end position="61"/>
    </location>
</feature>
<dbReference type="OMA" id="RICSHAN"/>
<dbReference type="AlphaFoldDB" id="A0A7M7J6F9"/>
<dbReference type="GO" id="GO:0005886">
    <property type="term" value="C:plasma membrane"/>
    <property type="evidence" value="ECO:0007669"/>
    <property type="project" value="TreeGrafter"/>
</dbReference>
<dbReference type="SUPFAM" id="SSF57424">
    <property type="entry name" value="LDL receptor-like module"/>
    <property type="match status" value="1"/>
</dbReference>
<dbReference type="SMART" id="SM00192">
    <property type="entry name" value="LDLa"/>
    <property type="match status" value="2"/>
</dbReference>
<feature type="region of interest" description="Disordered" evidence="4">
    <location>
        <begin position="176"/>
        <end position="205"/>
    </location>
</feature>
<dbReference type="Proteomes" id="UP000594260">
    <property type="component" value="Unplaced"/>
</dbReference>
<dbReference type="PANTHER" id="PTHR47537">
    <property type="entry name" value="CUBILIN"/>
    <property type="match status" value="1"/>
</dbReference>